<dbReference type="AlphaFoldDB" id="A0AAD2HWL2"/>
<reference evidence="1" key="1">
    <citation type="submission" date="2023-11" db="EMBL/GenBank/DDBJ databases">
        <authorList>
            <person name="De Vega J J."/>
            <person name="De Vega J J."/>
        </authorList>
    </citation>
    <scope>NUCLEOTIDE SEQUENCE</scope>
</reference>
<keyword evidence="2" id="KW-1185">Reference proteome</keyword>
<proteinExistence type="predicted"/>
<dbReference type="EMBL" id="CAVNYO010000455">
    <property type="protein sequence ID" value="CAK5282485.1"/>
    <property type="molecule type" value="Genomic_DNA"/>
</dbReference>
<sequence length="66" mass="7709">MDGIGQQGSLTTQYLVELRGRMRMDSQRRRRTEHVLARQLIPNKFIHRFRNARSNIPSSLSWKGGV</sequence>
<evidence type="ECO:0000313" key="1">
    <source>
        <dbReference type="EMBL" id="CAK5282485.1"/>
    </source>
</evidence>
<gene>
    <name evidence="1" type="ORF">MYCIT1_LOCUS34264</name>
</gene>
<name>A0AAD2HWL2_9AGAR</name>
<comment type="caution">
    <text evidence="1">The sequence shown here is derived from an EMBL/GenBank/DDBJ whole genome shotgun (WGS) entry which is preliminary data.</text>
</comment>
<evidence type="ECO:0000313" key="2">
    <source>
        <dbReference type="Proteomes" id="UP001295794"/>
    </source>
</evidence>
<accession>A0AAD2HWL2</accession>
<protein>
    <submittedName>
        <fullName evidence="1">Uncharacterized protein</fullName>
    </submittedName>
</protein>
<dbReference type="Proteomes" id="UP001295794">
    <property type="component" value="Unassembled WGS sequence"/>
</dbReference>
<organism evidence="1 2">
    <name type="scientific">Mycena citricolor</name>
    <dbReference type="NCBI Taxonomy" id="2018698"/>
    <lineage>
        <taxon>Eukaryota</taxon>
        <taxon>Fungi</taxon>
        <taxon>Dikarya</taxon>
        <taxon>Basidiomycota</taxon>
        <taxon>Agaricomycotina</taxon>
        <taxon>Agaricomycetes</taxon>
        <taxon>Agaricomycetidae</taxon>
        <taxon>Agaricales</taxon>
        <taxon>Marasmiineae</taxon>
        <taxon>Mycenaceae</taxon>
        <taxon>Mycena</taxon>
    </lineage>
</organism>